<dbReference type="SUPFAM" id="SSF53756">
    <property type="entry name" value="UDP-Glycosyltransferase/glycogen phosphorylase"/>
    <property type="match status" value="1"/>
</dbReference>
<evidence type="ECO:0000256" key="1">
    <source>
        <dbReference type="ARBA" id="ARBA00022676"/>
    </source>
</evidence>
<evidence type="ECO:0000259" key="4">
    <source>
        <dbReference type="Pfam" id="PF13579"/>
    </source>
</evidence>
<gene>
    <name evidence="5" type="ORF">AB7P39_14730</name>
</gene>
<evidence type="ECO:0000259" key="3">
    <source>
        <dbReference type="Pfam" id="PF00534"/>
    </source>
</evidence>
<proteinExistence type="predicted"/>
<dbReference type="Pfam" id="PF00534">
    <property type="entry name" value="Glycos_transf_1"/>
    <property type="match status" value="1"/>
</dbReference>
<feature type="domain" description="Glycosyltransferase subfamily 4-like N-terminal" evidence="4">
    <location>
        <begin position="20"/>
        <end position="198"/>
    </location>
</feature>
<dbReference type="EMBL" id="JBHLHV010000003">
    <property type="protein sequence ID" value="MFB8894102.1"/>
    <property type="molecule type" value="Genomic_DNA"/>
</dbReference>
<keyword evidence="6" id="KW-1185">Reference proteome</keyword>
<dbReference type="RefSeq" id="WP_378719982.1">
    <property type="nucleotide sequence ID" value="NZ_JBHLHV010000003.1"/>
</dbReference>
<dbReference type="Proteomes" id="UP001589643">
    <property type="component" value="Unassembled WGS sequence"/>
</dbReference>
<dbReference type="PANTHER" id="PTHR12526">
    <property type="entry name" value="GLYCOSYLTRANSFERASE"/>
    <property type="match status" value="1"/>
</dbReference>
<dbReference type="InterPro" id="IPR028098">
    <property type="entry name" value="Glyco_trans_4-like_N"/>
</dbReference>
<reference evidence="5 6" key="1">
    <citation type="submission" date="2024-08" db="EMBL/GenBank/DDBJ databases">
        <title>Heavy metals resistant antinobacteria isolated from wastewater.</title>
        <authorList>
            <person name="Roman Ponce B."/>
            <person name="Blanco Mercado M.A."/>
            <person name="Avila Aldana I.N."/>
            <person name="Morales Arrieta S."/>
        </authorList>
    </citation>
    <scope>NUCLEOTIDE SEQUENCE [LARGE SCALE GENOMIC DNA]</scope>
    <source>
        <strain evidence="6">sma-1</strain>
    </source>
</reference>
<organism evidence="5 6">
    <name type="scientific">Microbacterium plantarum</name>
    <dbReference type="NCBI Taxonomy" id="1816425"/>
    <lineage>
        <taxon>Bacteria</taxon>
        <taxon>Bacillati</taxon>
        <taxon>Actinomycetota</taxon>
        <taxon>Actinomycetes</taxon>
        <taxon>Micrococcales</taxon>
        <taxon>Microbacteriaceae</taxon>
        <taxon>Microbacterium</taxon>
    </lineage>
</organism>
<dbReference type="InterPro" id="IPR001296">
    <property type="entry name" value="Glyco_trans_1"/>
</dbReference>
<dbReference type="Pfam" id="PF13579">
    <property type="entry name" value="Glyco_trans_4_4"/>
    <property type="match status" value="1"/>
</dbReference>
<comment type="caution">
    <text evidence="5">The sequence shown here is derived from an EMBL/GenBank/DDBJ whole genome shotgun (WGS) entry which is preliminary data.</text>
</comment>
<keyword evidence="2" id="KW-0808">Transferase</keyword>
<name>A0ABV5EVV2_9MICO</name>
<feature type="domain" description="Glycosyl transferase family 1" evidence="3">
    <location>
        <begin position="211"/>
        <end position="378"/>
    </location>
</feature>
<evidence type="ECO:0000313" key="6">
    <source>
        <dbReference type="Proteomes" id="UP001589643"/>
    </source>
</evidence>
<evidence type="ECO:0000256" key="2">
    <source>
        <dbReference type="ARBA" id="ARBA00022679"/>
    </source>
</evidence>
<protein>
    <submittedName>
        <fullName evidence="5">Glycosyltransferase family 4 protein</fullName>
    </submittedName>
</protein>
<evidence type="ECO:0000313" key="5">
    <source>
        <dbReference type="EMBL" id="MFB8894102.1"/>
    </source>
</evidence>
<accession>A0ABV5EVV2</accession>
<dbReference type="Gene3D" id="3.40.50.2000">
    <property type="entry name" value="Glycogen Phosphorylase B"/>
    <property type="match status" value="2"/>
</dbReference>
<keyword evidence="1" id="KW-0328">Glycosyltransferase</keyword>
<sequence length="404" mass="44377">MENAEPLLLVSQHYAPEVTGNAPYVAALARALHAKGREVCVVTTFPHYPDWRLGSDATWARVDRVDGVEVRRLRHYVPTHPSTLRRLLSELSFGARVWFTRWPAQAKLMLVTPGLFSSALVRMRRPGSDTTIWVQDLYSLGMTETRNGPSWLSRLVTAAERWTLGRGARVVVIHDRFKRHVVDQLGLDEANVTVIRNWTHLTTSSISPDHREVRNRHGWSSEETIILHAGNQGVKQGLDNVVEAARYADAEQIPVRFVLLGGGNQHRHLVESARGIARIQFLGSLSDSDYQAAMHASDLLLVNEREGVSEMSVPSKLTSYFTAGRPVIARTDPGGVTAEEVALSGAGISVSSTDPADLVAAAIELVENRELYTQLSGAGPAFVSAHLMETAAVEAFESALFPDP</sequence>
<dbReference type="CDD" id="cd03794">
    <property type="entry name" value="GT4_WbuB-like"/>
    <property type="match status" value="1"/>
</dbReference>
<dbReference type="PANTHER" id="PTHR12526:SF638">
    <property type="entry name" value="SPORE COAT PROTEIN SA"/>
    <property type="match status" value="1"/>
</dbReference>